<accession>V8NXD8</accession>
<dbReference type="AlphaFoldDB" id="V8NXD8"/>
<comment type="caution">
    <text evidence="2">The sequence shown here is derived from an EMBL/GenBank/DDBJ whole genome shotgun (WGS) entry which is preliminary data.</text>
</comment>
<protein>
    <submittedName>
        <fullName evidence="2">Retrotransposon-like protein 1</fullName>
    </submittedName>
</protein>
<feature type="region of interest" description="Disordered" evidence="1">
    <location>
        <begin position="51"/>
        <end position="123"/>
    </location>
</feature>
<feature type="compositionally biased region" description="Basic and acidic residues" evidence="1">
    <location>
        <begin position="91"/>
        <end position="100"/>
    </location>
</feature>
<reference evidence="2 3" key="1">
    <citation type="journal article" date="2013" name="Proc. Natl. Acad. Sci. U.S.A.">
        <title>The king cobra genome reveals dynamic gene evolution and adaptation in the snake venom system.</title>
        <authorList>
            <person name="Vonk F.J."/>
            <person name="Casewell N.R."/>
            <person name="Henkel C.V."/>
            <person name="Heimberg A.M."/>
            <person name="Jansen H.J."/>
            <person name="McCleary R.J."/>
            <person name="Kerkkamp H.M."/>
            <person name="Vos R.A."/>
            <person name="Guerreiro I."/>
            <person name="Calvete J.J."/>
            <person name="Wuster W."/>
            <person name="Woods A.E."/>
            <person name="Logan J.M."/>
            <person name="Harrison R.A."/>
            <person name="Castoe T.A."/>
            <person name="de Koning A.P."/>
            <person name="Pollock D.D."/>
            <person name="Yandell M."/>
            <person name="Calderon D."/>
            <person name="Renjifo C."/>
            <person name="Currier R.B."/>
            <person name="Salgado D."/>
            <person name="Pla D."/>
            <person name="Sanz L."/>
            <person name="Hyder A.S."/>
            <person name="Ribeiro J.M."/>
            <person name="Arntzen J.W."/>
            <person name="van den Thillart G.E."/>
            <person name="Boetzer M."/>
            <person name="Pirovano W."/>
            <person name="Dirks R.P."/>
            <person name="Spaink H.P."/>
            <person name="Duboule D."/>
            <person name="McGlinn E."/>
            <person name="Kini R.M."/>
            <person name="Richardson M.K."/>
        </authorList>
    </citation>
    <scope>NUCLEOTIDE SEQUENCE</scope>
    <source>
        <tissue evidence="2">Blood</tissue>
    </source>
</reference>
<dbReference type="Proteomes" id="UP000018936">
    <property type="component" value="Unassembled WGS sequence"/>
</dbReference>
<feature type="region of interest" description="Disordered" evidence="1">
    <location>
        <begin position="1"/>
        <end position="26"/>
    </location>
</feature>
<sequence length="154" mass="17250">MEVQEEVIAPEEEKEQDESDTGEEVSEGMITLADVEEALLIGIQQLITEVSQINEKDKDPLMERSAEEESPQECATSEDLFAVVVEEERETIESSNKETGEPSEETPSDEKDGNINCEMGLEETTDETITMTNAILWSSQEYERECHQDPTGSD</sequence>
<name>V8NXD8_OPHHA</name>
<evidence type="ECO:0000313" key="2">
    <source>
        <dbReference type="EMBL" id="ETE66606.1"/>
    </source>
</evidence>
<dbReference type="EMBL" id="AZIM01001519">
    <property type="protein sequence ID" value="ETE66606.1"/>
    <property type="molecule type" value="Genomic_DNA"/>
</dbReference>
<keyword evidence="3" id="KW-1185">Reference proteome</keyword>
<evidence type="ECO:0000313" key="3">
    <source>
        <dbReference type="Proteomes" id="UP000018936"/>
    </source>
</evidence>
<proteinExistence type="predicted"/>
<organism evidence="2 3">
    <name type="scientific">Ophiophagus hannah</name>
    <name type="common">King cobra</name>
    <name type="synonym">Naja hannah</name>
    <dbReference type="NCBI Taxonomy" id="8665"/>
    <lineage>
        <taxon>Eukaryota</taxon>
        <taxon>Metazoa</taxon>
        <taxon>Chordata</taxon>
        <taxon>Craniata</taxon>
        <taxon>Vertebrata</taxon>
        <taxon>Euteleostomi</taxon>
        <taxon>Lepidosauria</taxon>
        <taxon>Squamata</taxon>
        <taxon>Bifurcata</taxon>
        <taxon>Unidentata</taxon>
        <taxon>Episquamata</taxon>
        <taxon>Toxicofera</taxon>
        <taxon>Serpentes</taxon>
        <taxon>Colubroidea</taxon>
        <taxon>Elapidae</taxon>
        <taxon>Elapinae</taxon>
        <taxon>Ophiophagus</taxon>
    </lineage>
</organism>
<feature type="non-terminal residue" evidence="2">
    <location>
        <position position="1"/>
    </location>
</feature>
<gene>
    <name evidence="2" type="primary">Rtl1</name>
    <name evidence="2" type="ORF">L345_07607</name>
</gene>
<dbReference type="OrthoDB" id="10643710at2759"/>
<evidence type="ECO:0000256" key="1">
    <source>
        <dbReference type="SAM" id="MobiDB-lite"/>
    </source>
</evidence>
<feature type="compositionally biased region" description="Basic and acidic residues" evidence="1">
    <location>
        <begin position="54"/>
        <end position="67"/>
    </location>
</feature>